<feature type="compositionally biased region" description="Basic and acidic residues" evidence="1">
    <location>
        <begin position="26"/>
        <end position="35"/>
    </location>
</feature>
<reference evidence="2 3" key="1">
    <citation type="submission" date="2020-11" db="EMBL/GenBank/DDBJ databases">
        <authorList>
            <person name="Wallbank WR R."/>
            <person name="Pardo Diaz C."/>
            <person name="Kozak K."/>
            <person name="Martin S."/>
            <person name="Jiggins C."/>
            <person name="Moest M."/>
            <person name="Warren A I."/>
            <person name="Generalovic N T."/>
            <person name="Byers J.R.P. K."/>
            <person name="Montejo-Kovacevich G."/>
            <person name="Yen C E."/>
        </authorList>
    </citation>
    <scope>NUCLEOTIDE SEQUENCE [LARGE SCALE GENOMIC DNA]</scope>
</reference>
<dbReference type="EMBL" id="LR899012">
    <property type="protein sequence ID" value="CAD7089152.1"/>
    <property type="molecule type" value="Genomic_DNA"/>
</dbReference>
<dbReference type="Proteomes" id="UP000594454">
    <property type="component" value="Chromosome 4"/>
</dbReference>
<organism evidence="2 3">
    <name type="scientific">Hermetia illucens</name>
    <name type="common">Black soldier fly</name>
    <dbReference type="NCBI Taxonomy" id="343691"/>
    <lineage>
        <taxon>Eukaryota</taxon>
        <taxon>Metazoa</taxon>
        <taxon>Ecdysozoa</taxon>
        <taxon>Arthropoda</taxon>
        <taxon>Hexapoda</taxon>
        <taxon>Insecta</taxon>
        <taxon>Pterygota</taxon>
        <taxon>Neoptera</taxon>
        <taxon>Endopterygota</taxon>
        <taxon>Diptera</taxon>
        <taxon>Brachycera</taxon>
        <taxon>Stratiomyomorpha</taxon>
        <taxon>Stratiomyidae</taxon>
        <taxon>Hermetiinae</taxon>
        <taxon>Hermetia</taxon>
    </lineage>
</organism>
<feature type="compositionally biased region" description="Acidic residues" evidence="1">
    <location>
        <begin position="36"/>
        <end position="46"/>
    </location>
</feature>
<evidence type="ECO:0000313" key="2">
    <source>
        <dbReference type="EMBL" id="CAD7089152.1"/>
    </source>
</evidence>
<dbReference type="InParanoid" id="A0A7R8UXX4"/>
<evidence type="ECO:0000313" key="3">
    <source>
        <dbReference type="Proteomes" id="UP000594454"/>
    </source>
</evidence>
<feature type="compositionally biased region" description="Acidic residues" evidence="1">
    <location>
        <begin position="55"/>
        <end position="67"/>
    </location>
</feature>
<protein>
    <submittedName>
        <fullName evidence="2">Uncharacterized protein</fullName>
    </submittedName>
</protein>
<accession>A0A7R8UXX4</accession>
<proteinExistence type="predicted"/>
<dbReference type="AlphaFoldDB" id="A0A7R8UXX4"/>
<evidence type="ECO:0000256" key="1">
    <source>
        <dbReference type="SAM" id="MobiDB-lite"/>
    </source>
</evidence>
<feature type="compositionally biased region" description="Basic and acidic residues" evidence="1">
    <location>
        <begin position="69"/>
        <end position="84"/>
    </location>
</feature>
<keyword evidence="3" id="KW-1185">Reference proteome</keyword>
<feature type="region of interest" description="Disordered" evidence="1">
    <location>
        <begin position="1"/>
        <end position="84"/>
    </location>
</feature>
<gene>
    <name evidence="2" type="ORF">HERILL_LOCUS11725</name>
</gene>
<name>A0A7R8UXX4_HERIL</name>
<sequence length="84" mass="9915">MQRRSTSPTRLRKKMEENQYLTIENNEQKILRENDSDNSDFEDNLQMDDFAGSDIDSEDEEDEDAIVSDEIRKTEEVEAKAKFH</sequence>